<comment type="caution">
    <text evidence="8">The sequence shown here is derived from an EMBL/GenBank/DDBJ whole genome shotgun (WGS) entry which is preliminary data.</text>
</comment>
<evidence type="ECO:0000256" key="1">
    <source>
        <dbReference type="ARBA" id="ARBA00022723"/>
    </source>
</evidence>
<dbReference type="Proteomes" id="UP001296104">
    <property type="component" value="Unassembled WGS sequence"/>
</dbReference>
<sequence length="227" mass="25078">MPTATRNLYNAGAKLPKLRTGYQTTISKSSSSSPSPSTSTPSKQLAIPMGTSRELPMPIVTRITSLGQAQATLQHCATKLSRSWQSNPGRSSPPPSPIDAYGRRHFQQWLEQWEQAFTAYLSFAMPSMKTEDITQCRVLKANHLSCTILASQGSSFDKFDSEFQAIVELAGAVLQSRRQKPNSRSQSPEAFSEILDVREPLYVVAARCDRASTRAQAMELIRRGSPR</sequence>
<feature type="compositionally biased region" description="Polar residues" evidence="7">
    <location>
        <begin position="80"/>
        <end position="90"/>
    </location>
</feature>
<evidence type="ECO:0000256" key="5">
    <source>
        <dbReference type="ARBA" id="ARBA00023163"/>
    </source>
</evidence>
<keyword evidence="1" id="KW-0479">Metal-binding</keyword>
<evidence type="ECO:0000313" key="9">
    <source>
        <dbReference type="Proteomes" id="UP001296104"/>
    </source>
</evidence>
<feature type="region of interest" description="Disordered" evidence="7">
    <location>
        <begin position="20"/>
        <end position="48"/>
    </location>
</feature>
<evidence type="ECO:0000256" key="6">
    <source>
        <dbReference type="ARBA" id="ARBA00023242"/>
    </source>
</evidence>
<evidence type="ECO:0000256" key="2">
    <source>
        <dbReference type="ARBA" id="ARBA00022833"/>
    </source>
</evidence>
<keyword evidence="2" id="KW-0862">Zinc</keyword>
<organism evidence="8 9">
    <name type="scientific">Lecanosticta acicola</name>
    <dbReference type="NCBI Taxonomy" id="111012"/>
    <lineage>
        <taxon>Eukaryota</taxon>
        <taxon>Fungi</taxon>
        <taxon>Dikarya</taxon>
        <taxon>Ascomycota</taxon>
        <taxon>Pezizomycotina</taxon>
        <taxon>Dothideomycetes</taxon>
        <taxon>Dothideomycetidae</taxon>
        <taxon>Mycosphaerellales</taxon>
        <taxon>Mycosphaerellaceae</taxon>
        <taxon>Lecanosticta</taxon>
    </lineage>
</organism>
<evidence type="ECO:0000313" key="8">
    <source>
        <dbReference type="EMBL" id="CAK3882399.1"/>
    </source>
</evidence>
<dbReference type="EMBL" id="CAVMBE010000009">
    <property type="protein sequence ID" value="CAK3882399.1"/>
    <property type="molecule type" value="Genomic_DNA"/>
</dbReference>
<dbReference type="AlphaFoldDB" id="A0AAI9E8M7"/>
<protein>
    <submittedName>
        <fullName evidence="8">Uncharacterized protein</fullName>
    </submittedName>
</protein>
<keyword evidence="5" id="KW-0804">Transcription</keyword>
<keyword evidence="4" id="KW-0238">DNA-binding</keyword>
<accession>A0AAI9E8M7</accession>
<proteinExistence type="predicted"/>
<dbReference type="PANTHER" id="PTHR36206:SF12">
    <property type="entry name" value="ASPERCRYPTIN BIOSYNTHESIS CLUSTER-SPECIFIC TRANSCRIPTION REGULATOR ATNN-RELATED"/>
    <property type="match status" value="1"/>
</dbReference>
<evidence type="ECO:0000256" key="4">
    <source>
        <dbReference type="ARBA" id="ARBA00023125"/>
    </source>
</evidence>
<dbReference type="InterPro" id="IPR052360">
    <property type="entry name" value="Transcr_Regulatory_Proteins"/>
</dbReference>
<keyword evidence="9" id="KW-1185">Reference proteome</keyword>
<evidence type="ECO:0000256" key="3">
    <source>
        <dbReference type="ARBA" id="ARBA00023015"/>
    </source>
</evidence>
<dbReference type="GO" id="GO:0046872">
    <property type="term" value="F:metal ion binding"/>
    <property type="evidence" value="ECO:0007669"/>
    <property type="project" value="UniProtKB-KW"/>
</dbReference>
<dbReference type="GO" id="GO:0003677">
    <property type="term" value="F:DNA binding"/>
    <property type="evidence" value="ECO:0007669"/>
    <property type="project" value="UniProtKB-KW"/>
</dbReference>
<name>A0AAI9E8M7_9PEZI</name>
<dbReference type="PANTHER" id="PTHR36206">
    <property type="entry name" value="ASPERCRYPTIN BIOSYNTHESIS CLUSTER-SPECIFIC TRANSCRIPTION REGULATOR ATNN-RELATED"/>
    <property type="match status" value="1"/>
</dbReference>
<feature type="region of interest" description="Disordered" evidence="7">
    <location>
        <begin position="80"/>
        <end position="99"/>
    </location>
</feature>
<reference evidence="8" key="1">
    <citation type="submission" date="2023-11" db="EMBL/GenBank/DDBJ databases">
        <authorList>
            <person name="Alioto T."/>
            <person name="Alioto T."/>
            <person name="Gomez Garrido J."/>
        </authorList>
    </citation>
    <scope>NUCLEOTIDE SEQUENCE</scope>
</reference>
<feature type="compositionally biased region" description="Low complexity" evidence="7">
    <location>
        <begin position="27"/>
        <end position="43"/>
    </location>
</feature>
<keyword evidence="3" id="KW-0805">Transcription regulation</keyword>
<keyword evidence="6" id="KW-0539">Nucleus</keyword>
<gene>
    <name evidence="8" type="ORF">LECACI_7A002168</name>
</gene>
<evidence type="ECO:0000256" key="7">
    <source>
        <dbReference type="SAM" id="MobiDB-lite"/>
    </source>
</evidence>